<feature type="domain" description="DUF305" evidence="2">
    <location>
        <begin position="61"/>
        <end position="232"/>
    </location>
</feature>
<organism evidence="3 4">
    <name type="scientific">Nocardia jinanensis</name>
    <dbReference type="NCBI Taxonomy" id="382504"/>
    <lineage>
        <taxon>Bacteria</taxon>
        <taxon>Bacillati</taxon>
        <taxon>Actinomycetota</taxon>
        <taxon>Actinomycetes</taxon>
        <taxon>Mycobacteriales</taxon>
        <taxon>Nocardiaceae</taxon>
        <taxon>Nocardia</taxon>
    </lineage>
</organism>
<dbReference type="RefSeq" id="WP_082681347.1">
    <property type="nucleotide sequence ID" value="NZ_BMMH01000018.1"/>
</dbReference>
<reference evidence="3" key="1">
    <citation type="journal article" date="2014" name="Int. J. Syst. Evol. Microbiol.">
        <title>Complete genome sequence of Corynebacterium casei LMG S-19264T (=DSM 44701T), isolated from a smear-ripened cheese.</title>
        <authorList>
            <consortium name="US DOE Joint Genome Institute (JGI-PGF)"/>
            <person name="Walter F."/>
            <person name="Albersmeier A."/>
            <person name="Kalinowski J."/>
            <person name="Ruckert C."/>
        </authorList>
    </citation>
    <scope>NUCLEOTIDE SEQUENCE</scope>
    <source>
        <strain evidence="3">CGMCC 4.3508</strain>
    </source>
</reference>
<evidence type="ECO:0000313" key="3">
    <source>
        <dbReference type="EMBL" id="GGL36375.1"/>
    </source>
</evidence>
<protein>
    <submittedName>
        <fullName evidence="3">DUF305 domain-containing protein</fullName>
    </submittedName>
</protein>
<feature type="transmembrane region" description="Helical" evidence="1">
    <location>
        <begin position="28"/>
        <end position="47"/>
    </location>
</feature>
<dbReference type="Proteomes" id="UP000638263">
    <property type="component" value="Unassembled WGS sequence"/>
</dbReference>
<sequence length="243" mass="25665">MPDADTSEAEPRPESGLRAQLRGQRTPLLIIAAIALLVIGFGAGVLLSPDDSGDSAPGPVDIGFAQDMSAHHTQAVEMSGIALLGSTDPAVQRLAYDILTTQQSQIGRMQGWLQMWGAPARGTDGYMGWMHDAQSADQHGGDGHDHDSGMHETGAMAAMPGMASTEDIQRLRDARGTALDVLFLQLMLRHHEGGVPMLEYGAEHAGTGEISILAGQMLAAQQGEARLITDMLTARGGRPLPLN</sequence>
<dbReference type="InterPro" id="IPR012347">
    <property type="entry name" value="Ferritin-like"/>
</dbReference>
<gene>
    <name evidence="3" type="ORF">GCM10011588_58980</name>
</gene>
<comment type="caution">
    <text evidence="3">The sequence shown here is derived from an EMBL/GenBank/DDBJ whole genome shotgun (WGS) entry which is preliminary data.</text>
</comment>
<dbReference type="Pfam" id="PF03713">
    <property type="entry name" value="DUF305"/>
    <property type="match status" value="1"/>
</dbReference>
<reference evidence="3" key="2">
    <citation type="submission" date="2020-09" db="EMBL/GenBank/DDBJ databases">
        <authorList>
            <person name="Sun Q."/>
            <person name="Zhou Y."/>
        </authorList>
    </citation>
    <scope>NUCLEOTIDE SEQUENCE</scope>
    <source>
        <strain evidence="3">CGMCC 4.3508</strain>
    </source>
</reference>
<keyword evidence="4" id="KW-1185">Reference proteome</keyword>
<keyword evidence="1" id="KW-0812">Transmembrane</keyword>
<dbReference type="Gene3D" id="1.20.1260.10">
    <property type="match status" value="1"/>
</dbReference>
<dbReference type="AlphaFoldDB" id="A0A917RUT7"/>
<dbReference type="InterPro" id="IPR005183">
    <property type="entry name" value="DUF305_CopM-like"/>
</dbReference>
<evidence type="ECO:0000313" key="4">
    <source>
        <dbReference type="Proteomes" id="UP000638263"/>
    </source>
</evidence>
<dbReference type="EMBL" id="BMMH01000018">
    <property type="protein sequence ID" value="GGL36375.1"/>
    <property type="molecule type" value="Genomic_DNA"/>
</dbReference>
<name>A0A917RUT7_9NOCA</name>
<accession>A0A917RUT7</accession>
<keyword evidence="1" id="KW-1133">Transmembrane helix</keyword>
<dbReference type="PANTHER" id="PTHR36933:SF1">
    <property type="entry name" value="SLL0788 PROTEIN"/>
    <property type="match status" value="1"/>
</dbReference>
<evidence type="ECO:0000256" key="1">
    <source>
        <dbReference type="SAM" id="Phobius"/>
    </source>
</evidence>
<proteinExistence type="predicted"/>
<dbReference type="PANTHER" id="PTHR36933">
    <property type="entry name" value="SLL0788 PROTEIN"/>
    <property type="match status" value="1"/>
</dbReference>
<keyword evidence="1" id="KW-0472">Membrane</keyword>
<evidence type="ECO:0000259" key="2">
    <source>
        <dbReference type="Pfam" id="PF03713"/>
    </source>
</evidence>